<gene>
    <name evidence="1" type="ORF">Tco025E_10129</name>
</gene>
<organism evidence="1 2">
    <name type="scientific">Trypanosoma conorhini</name>
    <dbReference type="NCBI Taxonomy" id="83891"/>
    <lineage>
        <taxon>Eukaryota</taxon>
        <taxon>Discoba</taxon>
        <taxon>Euglenozoa</taxon>
        <taxon>Kinetoplastea</taxon>
        <taxon>Metakinetoplastina</taxon>
        <taxon>Trypanosomatida</taxon>
        <taxon>Trypanosomatidae</taxon>
        <taxon>Trypanosoma</taxon>
    </lineage>
</organism>
<proteinExistence type="predicted"/>
<keyword evidence="2" id="KW-1185">Reference proteome</keyword>
<evidence type="ECO:0000313" key="1">
    <source>
        <dbReference type="EMBL" id="RNE95189.1"/>
    </source>
</evidence>
<name>A0A3R7KIL4_9TRYP</name>
<accession>A0A3R7KIL4</accession>
<dbReference type="EMBL" id="MKKU01001497">
    <property type="protein sequence ID" value="RNE95189.1"/>
    <property type="molecule type" value="Genomic_DNA"/>
</dbReference>
<sequence length="112" mass="11813">MRGRHAVRGGGWRALPHRGPVAAASVRVKGAVAERAHPAPRGGQLSASAAQRAAFGAAVGVSQFSRCNAAGLQPCIGPVLRAFGRRRTTGRRPMWKNTPYAATRSFQVVAEQ</sequence>
<protein>
    <submittedName>
        <fullName evidence="1">Uncharacterized protein</fullName>
    </submittedName>
</protein>
<dbReference type="GeneID" id="40323740"/>
<reference evidence="1 2" key="1">
    <citation type="journal article" date="2018" name="BMC Genomics">
        <title>Genomic comparison of Trypanosoma conorhini and Trypanosoma rangeli to Trypanosoma cruzi strains of high and low virulence.</title>
        <authorList>
            <person name="Bradwell K.R."/>
            <person name="Koparde V.N."/>
            <person name="Matveyev A.V."/>
            <person name="Serrano M.G."/>
            <person name="Alves J.M."/>
            <person name="Parikh H."/>
            <person name="Huang B."/>
            <person name="Lee V."/>
            <person name="Espinosa-Alvarez O."/>
            <person name="Ortiz P.A."/>
            <person name="Costa-Martins A.G."/>
            <person name="Teixeira M.M."/>
            <person name="Buck G.A."/>
        </authorList>
    </citation>
    <scope>NUCLEOTIDE SEQUENCE [LARGE SCALE GENOMIC DNA]</scope>
    <source>
        <strain evidence="1 2">025E</strain>
    </source>
</reference>
<dbReference type="AlphaFoldDB" id="A0A3R7KIL4"/>
<comment type="caution">
    <text evidence="1">The sequence shown here is derived from an EMBL/GenBank/DDBJ whole genome shotgun (WGS) entry which is preliminary data.</text>
</comment>
<dbReference type="Proteomes" id="UP000284403">
    <property type="component" value="Unassembled WGS sequence"/>
</dbReference>
<dbReference type="RefSeq" id="XP_029222967.1">
    <property type="nucleotide sequence ID" value="XM_029376917.1"/>
</dbReference>
<evidence type="ECO:0000313" key="2">
    <source>
        <dbReference type="Proteomes" id="UP000284403"/>
    </source>
</evidence>